<protein>
    <submittedName>
        <fullName evidence="2">Uncharacterized protein</fullName>
    </submittedName>
</protein>
<dbReference type="AlphaFoldDB" id="A0A9P4T4N9"/>
<feature type="coiled-coil region" evidence="1">
    <location>
        <begin position="81"/>
        <end position="108"/>
    </location>
</feature>
<dbReference type="Proteomes" id="UP000801428">
    <property type="component" value="Unassembled WGS sequence"/>
</dbReference>
<reference evidence="2" key="1">
    <citation type="submission" date="2019-04" db="EMBL/GenBank/DDBJ databases">
        <title>Sequencing of skin fungus with MAO and IRED activity.</title>
        <authorList>
            <person name="Marsaioli A.J."/>
            <person name="Bonatto J.M.C."/>
            <person name="Reis Junior O."/>
        </authorList>
    </citation>
    <scope>NUCLEOTIDE SEQUENCE</scope>
    <source>
        <strain evidence="2">30M1</strain>
    </source>
</reference>
<organism evidence="2 3">
    <name type="scientific">Curvularia kusanoi</name>
    <name type="common">Cochliobolus kusanoi</name>
    <dbReference type="NCBI Taxonomy" id="90978"/>
    <lineage>
        <taxon>Eukaryota</taxon>
        <taxon>Fungi</taxon>
        <taxon>Dikarya</taxon>
        <taxon>Ascomycota</taxon>
        <taxon>Pezizomycotina</taxon>
        <taxon>Dothideomycetes</taxon>
        <taxon>Pleosporomycetidae</taxon>
        <taxon>Pleosporales</taxon>
        <taxon>Pleosporineae</taxon>
        <taxon>Pleosporaceae</taxon>
        <taxon>Curvularia</taxon>
    </lineage>
</organism>
<proteinExistence type="predicted"/>
<name>A0A9P4T4N9_CURKU</name>
<comment type="caution">
    <text evidence="2">The sequence shown here is derived from an EMBL/GenBank/DDBJ whole genome shotgun (WGS) entry which is preliminary data.</text>
</comment>
<evidence type="ECO:0000313" key="2">
    <source>
        <dbReference type="EMBL" id="KAF2994414.1"/>
    </source>
</evidence>
<keyword evidence="1" id="KW-0175">Coiled coil</keyword>
<evidence type="ECO:0000313" key="3">
    <source>
        <dbReference type="Proteomes" id="UP000801428"/>
    </source>
</evidence>
<sequence>MSRDLAGQIKKKEDEVAKLRTRERRTYDDYMQARTKLSTVKMENLQEKANAKLWNFWIKCGEDIWSLAVWALQLFFLMATLMKRQAELAKAERELADMREKRAELVVKDRLGYELELLR</sequence>
<gene>
    <name evidence="2" type="ORF">E8E13_003341</name>
</gene>
<keyword evidence="3" id="KW-1185">Reference proteome</keyword>
<evidence type="ECO:0000256" key="1">
    <source>
        <dbReference type="SAM" id="Coils"/>
    </source>
</evidence>
<dbReference type="OrthoDB" id="3782504at2759"/>
<dbReference type="EMBL" id="SWKU01000041">
    <property type="protein sequence ID" value="KAF2994414.1"/>
    <property type="molecule type" value="Genomic_DNA"/>
</dbReference>
<accession>A0A9P4T4N9</accession>